<accession>A0ABV0SCG9</accession>
<dbReference type="Pfam" id="PF03455">
    <property type="entry name" value="dDENN"/>
    <property type="match status" value="1"/>
</dbReference>
<dbReference type="InterPro" id="IPR037213">
    <property type="entry name" value="Run_dom_sf"/>
</dbReference>
<evidence type="ECO:0000313" key="2">
    <source>
        <dbReference type="EMBL" id="MEQ2217632.1"/>
    </source>
</evidence>
<evidence type="ECO:0000259" key="1">
    <source>
        <dbReference type="PROSITE" id="PS50826"/>
    </source>
</evidence>
<sequence>GSFLSVQPATHLHFLSQFLETSMFSSFVDGKVISRWVDREPLNRLFDSRMERERLYDISDEESRNRPYRKCTTLFESGIPVASQLHTKRMLMERMGKECVELGQGEANITGLQENTLIHGLCDLLERTWGHGLQIKQVTHTSHPYVCFQFFRFIQTMRDDLSEVGQARAWIHLALEKKMLSQHLKELLTNQELLRSEFTDFY</sequence>
<reference evidence="2 3" key="1">
    <citation type="submission" date="2021-06" db="EMBL/GenBank/DDBJ databases">
        <authorList>
            <person name="Palmer J.M."/>
        </authorList>
    </citation>
    <scope>NUCLEOTIDE SEQUENCE [LARGE SCALE GENOMIC DNA]</scope>
    <source>
        <strain evidence="2 3">XC_2019</strain>
        <tissue evidence="2">Muscle</tissue>
    </source>
</reference>
<name>A0ABV0SCG9_9TELE</name>
<dbReference type="InterPro" id="IPR004012">
    <property type="entry name" value="Run_dom"/>
</dbReference>
<dbReference type="Proteomes" id="UP001434883">
    <property type="component" value="Unassembled WGS sequence"/>
</dbReference>
<dbReference type="Gene3D" id="1.20.58.900">
    <property type="match status" value="1"/>
</dbReference>
<feature type="non-terminal residue" evidence="2">
    <location>
        <position position="1"/>
    </location>
</feature>
<keyword evidence="3" id="KW-1185">Reference proteome</keyword>
<protein>
    <recommendedName>
        <fullName evidence="1">RUN domain-containing protein</fullName>
    </recommendedName>
</protein>
<feature type="domain" description="RUN" evidence="1">
    <location>
        <begin position="100"/>
        <end position="202"/>
    </location>
</feature>
<dbReference type="PANTHER" id="PTHR46070:SF3">
    <property type="entry name" value="DENN DOMAIN-CONTAINING PROTEIN 5B"/>
    <property type="match status" value="1"/>
</dbReference>
<dbReference type="PROSITE" id="PS50826">
    <property type="entry name" value="RUN"/>
    <property type="match status" value="1"/>
</dbReference>
<dbReference type="EMBL" id="JAHRIN010075977">
    <property type="protein sequence ID" value="MEQ2217632.1"/>
    <property type="molecule type" value="Genomic_DNA"/>
</dbReference>
<comment type="caution">
    <text evidence="2">The sequence shown here is derived from an EMBL/GenBank/DDBJ whole genome shotgun (WGS) entry which is preliminary data.</text>
</comment>
<gene>
    <name evidence="2" type="ORF">XENOCAPTIV_017152</name>
</gene>
<dbReference type="SUPFAM" id="SSF140741">
    <property type="entry name" value="RUN domain-like"/>
    <property type="match status" value="1"/>
</dbReference>
<dbReference type="Pfam" id="PF02759">
    <property type="entry name" value="RUN"/>
    <property type="match status" value="1"/>
</dbReference>
<dbReference type="InterPro" id="IPR047278">
    <property type="entry name" value="DEN5A/B"/>
</dbReference>
<proteinExistence type="predicted"/>
<organism evidence="2 3">
    <name type="scientific">Xenoophorus captivus</name>
    <dbReference type="NCBI Taxonomy" id="1517983"/>
    <lineage>
        <taxon>Eukaryota</taxon>
        <taxon>Metazoa</taxon>
        <taxon>Chordata</taxon>
        <taxon>Craniata</taxon>
        <taxon>Vertebrata</taxon>
        <taxon>Euteleostomi</taxon>
        <taxon>Actinopterygii</taxon>
        <taxon>Neopterygii</taxon>
        <taxon>Teleostei</taxon>
        <taxon>Neoteleostei</taxon>
        <taxon>Acanthomorphata</taxon>
        <taxon>Ovalentaria</taxon>
        <taxon>Atherinomorphae</taxon>
        <taxon>Cyprinodontiformes</taxon>
        <taxon>Goodeidae</taxon>
        <taxon>Xenoophorus</taxon>
    </lineage>
</organism>
<dbReference type="InterPro" id="IPR005112">
    <property type="entry name" value="dDENN_dom"/>
</dbReference>
<evidence type="ECO:0000313" key="3">
    <source>
        <dbReference type="Proteomes" id="UP001434883"/>
    </source>
</evidence>
<dbReference type="PANTHER" id="PTHR46070">
    <property type="entry name" value="PINSTRIPE, ISOFORM A"/>
    <property type="match status" value="1"/>
</dbReference>